<dbReference type="PANTHER" id="PTHR46494:SF1">
    <property type="entry name" value="CORA FAMILY METAL ION TRANSPORTER (EUROFUNG)"/>
    <property type="match status" value="1"/>
</dbReference>
<evidence type="ECO:0000256" key="9">
    <source>
        <dbReference type="ARBA" id="ARBA00023136"/>
    </source>
</evidence>
<keyword evidence="8" id="KW-0406">Ion transport</keyword>
<dbReference type="AlphaFoldDB" id="A0A317E9N7"/>
<dbReference type="InterPro" id="IPR045863">
    <property type="entry name" value="CorA_TM1_TM2"/>
</dbReference>
<comment type="catalytic activity">
    <reaction evidence="10">
        <text>Mg(2+)(in) = Mg(2+)(out)</text>
        <dbReference type="Rhea" id="RHEA:29827"/>
        <dbReference type="ChEBI" id="CHEBI:18420"/>
    </reaction>
</comment>
<evidence type="ECO:0000256" key="7">
    <source>
        <dbReference type="ARBA" id="ARBA00022989"/>
    </source>
</evidence>
<dbReference type="RefSeq" id="WP_109919039.1">
    <property type="nucleotide sequence ID" value="NZ_QGLF01000001.1"/>
</dbReference>
<evidence type="ECO:0000313" key="13">
    <source>
        <dbReference type="EMBL" id="PWR23004.1"/>
    </source>
</evidence>
<evidence type="ECO:0000256" key="10">
    <source>
        <dbReference type="ARBA" id="ARBA00034269"/>
    </source>
</evidence>
<evidence type="ECO:0000256" key="5">
    <source>
        <dbReference type="ARBA" id="ARBA00022692"/>
    </source>
</evidence>
<keyword evidence="9 12" id="KW-0472">Membrane</keyword>
<dbReference type="Gene3D" id="1.20.58.340">
    <property type="entry name" value="Magnesium transport protein CorA, transmembrane region"/>
    <property type="match status" value="2"/>
</dbReference>
<evidence type="ECO:0000313" key="14">
    <source>
        <dbReference type="Proteomes" id="UP000246077"/>
    </source>
</evidence>
<dbReference type="InterPro" id="IPR002523">
    <property type="entry name" value="MgTranspt_CorA/ZnTranspt_ZntB"/>
</dbReference>
<organism evidence="13 14">
    <name type="scientific">Zavarzinia compransoris</name>
    <dbReference type="NCBI Taxonomy" id="1264899"/>
    <lineage>
        <taxon>Bacteria</taxon>
        <taxon>Pseudomonadati</taxon>
        <taxon>Pseudomonadota</taxon>
        <taxon>Alphaproteobacteria</taxon>
        <taxon>Rhodospirillales</taxon>
        <taxon>Zavarziniaceae</taxon>
        <taxon>Zavarzinia</taxon>
    </lineage>
</organism>
<dbReference type="EMBL" id="QGLF01000001">
    <property type="protein sequence ID" value="PWR23004.1"/>
    <property type="molecule type" value="Genomic_DNA"/>
</dbReference>
<dbReference type="SUPFAM" id="SSF144083">
    <property type="entry name" value="Magnesium transport protein CorA, transmembrane region"/>
    <property type="match status" value="1"/>
</dbReference>
<accession>A0A317E9N7</accession>
<evidence type="ECO:0000256" key="6">
    <source>
        <dbReference type="ARBA" id="ARBA00022842"/>
    </source>
</evidence>
<evidence type="ECO:0000256" key="2">
    <source>
        <dbReference type="ARBA" id="ARBA00009765"/>
    </source>
</evidence>
<keyword evidence="7 12" id="KW-1133">Transmembrane helix</keyword>
<feature type="transmembrane region" description="Helical" evidence="12">
    <location>
        <begin position="295"/>
        <end position="315"/>
    </location>
</feature>
<dbReference type="Proteomes" id="UP000246077">
    <property type="component" value="Unassembled WGS sequence"/>
</dbReference>
<evidence type="ECO:0000256" key="8">
    <source>
        <dbReference type="ARBA" id="ARBA00023065"/>
    </source>
</evidence>
<dbReference type="OrthoDB" id="9803416at2"/>
<reference evidence="14" key="1">
    <citation type="submission" date="2018-05" db="EMBL/GenBank/DDBJ databases">
        <title>Zavarzinia sp. HR-AS.</title>
        <authorList>
            <person name="Lee Y."/>
            <person name="Jeon C.O."/>
        </authorList>
    </citation>
    <scope>NUCLEOTIDE SEQUENCE [LARGE SCALE GENOMIC DNA]</scope>
    <source>
        <strain evidence="14">DSM 1231</strain>
    </source>
</reference>
<keyword evidence="5 12" id="KW-0812">Transmembrane</keyword>
<sequence length="321" mass="36264">MPVIASYLYRDGRRLEAVPFHAAVMPAEASDFIWIGLHEPTAEELAFLKVGFGLHELSVDDALNPQQTPKVSAYDDQIFVIAQTAKLEGDGITYGRTAIFVGRRYIITVRHGSDRGHGELRQRLETAPQALRHGTDYILHAILDFIVDGYLPIVRTIEDSVLDMERAMLDAFLDRAQIKRIFKLRREVILFQRVLDAMLDLCGKLVHLDLPCLDAEAKPYFRDALQHMHRIEQMVGGLREVITSVFEASNLLEQQRQGTITRQLASWAAILAVPTAIAGIYGMNFENMPELKTTYGYFVVLGVIALFCGGLYISFRRAKWL</sequence>
<protein>
    <submittedName>
        <fullName evidence="13">Magnesium transporter</fullName>
    </submittedName>
</protein>
<name>A0A317E9N7_9PROT</name>
<evidence type="ECO:0000256" key="3">
    <source>
        <dbReference type="ARBA" id="ARBA00022448"/>
    </source>
</evidence>
<evidence type="ECO:0000256" key="12">
    <source>
        <dbReference type="SAM" id="Phobius"/>
    </source>
</evidence>
<keyword evidence="6" id="KW-0460">Magnesium</keyword>
<dbReference type="GO" id="GO:0000287">
    <property type="term" value="F:magnesium ion binding"/>
    <property type="evidence" value="ECO:0007669"/>
    <property type="project" value="TreeGrafter"/>
</dbReference>
<dbReference type="GO" id="GO:0015087">
    <property type="term" value="F:cobalt ion transmembrane transporter activity"/>
    <property type="evidence" value="ECO:0007669"/>
    <property type="project" value="TreeGrafter"/>
</dbReference>
<gene>
    <name evidence="13" type="ORF">DKG75_00015</name>
</gene>
<dbReference type="GO" id="GO:0005886">
    <property type="term" value="C:plasma membrane"/>
    <property type="evidence" value="ECO:0007669"/>
    <property type="project" value="UniProtKB-SubCell"/>
</dbReference>
<dbReference type="GO" id="GO:0050897">
    <property type="term" value="F:cobalt ion binding"/>
    <property type="evidence" value="ECO:0007669"/>
    <property type="project" value="TreeGrafter"/>
</dbReference>
<dbReference type="Gene3D" id="3.30.460.20">
    <property type="entry name" value="CorA soluble domain-like"/>
    <property type="match status" value="1"/>
</dbReference>
<keyword evidence="4" id="KW-1003">Cell membrane</keyword>
<dbReference type="GO" id="GO:0015095">
    <property type="term" value="F:magnesium ion transmembrane transporter activity"/>
    <property type="evidence" value="ECO:0007669"/>
    <property type="project" value="TreeGrafter"/>
</dbReference>
<dbReference type="PANTHER" id="PTHR46494">
    <property type="entry name" value="CORA FAMILY METAL ION TRANSPORTER (EUROFUNG)"/>
    <property type="match status" value="1"/>
</dbReference>
<dbReference type="Pfam" id="PF01544">
    <property type="entry name" value="CorA"/>
    <property type="match status" value="1"/>
</dbReference>
<dbReference type="CDD" id="cd12830">
    <property type="entry name" value="MtCorA-like"/>
    <property type="match status" value="1"/>
</dbReference>
<keyword evidence="3" id="KW-0813">Transport</keyword>
<comment type="caution">
    <text evidence="13">The sequence shown here is derived from an EMBL/GenBank/DDBJ whole genome shotgun (WGS) entry which is preliminary data.</text>
</comment>
<evidence type="ECO:0000256" key="4">
    <source>
        <dbReference type="ARBA" id="ARBA00022475"/>
    </source>
</evidence>
<comment type="function">
    <text evidence="11">Mediates influx of magnesium ions. Alternates between open and closed states. Activated by low cytoplasmic Mg(2+) levels. Inactive when cytoplasmic Mg(2+) levels are high.</text>
</comment>
<evidence type="ECO:0000256" key="1">
    <source>
        <dbReference type="ARBA" id="ARBA00004651"/>
    </source>
</evidence>
<dbReference type="InterPro" id="IPR045861">
    <property type="entry name" value="CorA_cytoplasmic_dom"/>
</dbReference>
<feature type="transmembrane region" description="Helical" evidence="12">
    <location>
        <begin position="264"/>
        <end position="283"/>
    </location>
</feature>
<evidence type="ECO:0000256" key="11">
    <source>
        <dbReference type="ARBA" id="ARBA00045497"/>
    </source>
</evidence>
<comment type="subcellular location">
    <subcellularLocation>
        <location evidence="1">Cell membrane</location>
        <topology evidence="1">Multi-pass membrane protein</topology>
    </subcellularLocation>
</comment>
<keyword evidence="14" id="KW-1185">Reference proteome</keyword>
<dbReference type="SUPFAM" id="SSF143865">
    <property type="entry name" value="CorA soluble domain-like"/>
    <property type="match status" value="1"/>
</dbReference>
<comment type="similarity">
    <text evidence="2">Belongs to the CorA metal ion transporter (MIT) (TC 1.A.35) family.</text>
</comment>
<proteinExistence type="inferred from homology"/>
<dbReference type="FunFam" id="1.20.58.340:FF:000004">
    <property type="entry name" value="Magnesium transport protein CorA"/>
    <property type="match status" value="1"/>
</dbReference>